<evidence type="ECO:0000256" key="6">
    <source>
        <dbReference type="ARBA" id="ARBA00023284"/>
    </source>
</evidence>
<evidence type="ECO:0000259" key="8">
    <source>
        <dbReference type="Pfam" id="PF00462"/>
    </source>
</evidence>
<evidence type="ECO:0000256" key="5">
    <source>
        <dbReference type="ARBA" id="ARBA00023157"/>
    </source>
</evidence>
<dbReference type="CDD" id="cd03418">
    <property type="entry name" value="GRX_GRXb_1_3_like"/>
    <property type="match status" value="1"/>
</dbReference>
<dbReference type="GO" id="GO:0005737">
    <property type="term" value="C:cytoplasm"/>
    <property type="evidence" value="ECO:0007669"/>
    <property type="project" value="TreeGrafter"/>
</dbReference>
<dbReference type="Proteomes" id="UP000184292">
    <property type="component" value="Unassembled WGS sequence"/>
</dbReference>
<dbReference type="NCBIfam" id="TIGR02181">
    <property type="entry name" value="GRX_bact"/>
    <property type="match status" value="1"/>
</dbReference>
<dbReference type="GO" id="GO:0034599">
    <property type="term" value="P:cellular response to oxidative stress"/>
    <property type="evidence" value="ECO:0007669"/>
    <property type="project" value="TreeGrafter"/>
</dbReference>
<evidence type="ECO:0000256" key="4">
    <source>
        <dbReference type="ARBA" id="ARBA00022982"/>
    </source>
</evidence>
<dbReference type="GO" id="GO:0045454">
    <property type="term" value="P:cell redox homeostasis"/>
    <property type="evidence" value="ECO:0007669"/>
    <property type="project" value="InterPro"/>
</dbReference>
<proteinExistence type="inferred from homology"/>
<evidence type="ECO:0000313" key="9">
    <source>
        <dbReference type="EMBL" id="SHJ01279.1"/>
    </source>
</evidence>
<dbReference type="InterPro" id="IPR011900">
    <property type="entry name" value="GRX_bact"/>
</dbReference>
<dbReference type="RefSeq" id="WP_073330989.1">
    <property type="nucleotide sequence ID" value="NZ_FQYO01000004.1"/>
</dbReference>
<dbReference type="STRING" id="1447782.SAMN05444417_2506"/>
<comment type="function">
    <text evidence="1 7">Has a glutathione-disulfide oxidoreductase activity in the presence of NADPH and glutathione reductase. Reduces low molecular weight disulfides and proteins.</text>
</comment>
<keyword evidence="5" id="KW-1015">Disulfide bond</keyword>
<dbReference type="InterPro" id="IPR002109">
    <property type="entry name" value="Glutaredoxin"/>
</dbReference>
<dbReference type="GO" id="GO:0015038">
    <property type="term" value="F:glutathione disulfide oxidoreductase activity"/>
    <property type="evidence" value="ECO:0007669"/>
    <property type="project" value="UniProtKB-UniRule"/>
</dbReference>
<dbReference type="AlphaFoldDB" id="A0A1M6FUJ1"/>
<dbReference type="EMBL" id="FQYO01000004">
    <property type="protein sequence ID" value="SHJ01279.1"/>
    <property type="molecule type" value="Genomic_DNA"/>
</dbReference>
<dbReference type="OrthoDB" id="9814618at2"/>
<keyword evidence="3 7" id="KW-0813">Transport</keyword>
<keyword evidence="7" id="KW-0963">Cytoplasm</keyword>
<reference evidence="9 10" key="1">
    <citation type="submission" date="2016-11" db="EMBL/GenBank/DDBJ databases">
        <authorList>
            <person name="Jaros S."/>
            <person name="Januszkiewicz K."/>
            <person name="Wedrychowicz H."/>
        </authorList>
    </citation>
    <scope>NUCLEOTIDE SEQUENCE [LARGE SCALE GENOMIC DNA]</scope>
    <source>
        <strain evidence="9 10">DSM 100565</strain>
    </source>
</reference>
<evidence type="ECO:0000256" key="2">
    <source>
        <dbReference type="ARBA" id="ARBA00007787"/>
    </source>
</evidence>
<protein>
    <recommendedName>
        <fullName evidence="7">Glutaredoxin</fullName>
    </recommendedName>
</protein>
<evidence type="ECO:0000256" key="1">
    <source>
        <dbReference type="ARBA" id="ARBA00002549"/>
    </source>
</evidence>
<gene>
    <name evidence="9" type="ORF">SAMN05444417_2506</name>
</gene>
<dbReference type="PROSITE" id="PS51354">
    <property type="entry name" value="GLUTAREDOXIN_2"/>
    <property type="match status" value="1"/>
</dbReference>
<organism evidence="9 10">
    <name type="scientific">Wenxinia saemankumensis</name>
    <dbReference type="NCBI Taxonomy" id="1447782"/>
    <lineage>
        <taxon>Bacteria</taxon>
        <taxon>Pseudomonadati</taxon>
        <taxon>Pseudomonadota</taxon>
        <taxon>Alphaproteobacteria</taxon>
        <taxon>Rhodobacterales</taxon>
        <taxon>Roseobacteraceae</taxon>
        <taxon>Wenxinia</taxon>
    </lineage>
</organism>
<comment type="similarity">
    <text evidence="2 7">Belongs to the glutaredoxin family.</text>
</comment>
<keyword evidence="6 7" id="KW-0676">Redox-active center</keyword>
<dbReference type="InterPro" id="IPR036249">
    <property type="entry name" value="Thioredoxin-like_sf"/>
</dbReference>
<dbReference type="SUPFAM" id="SSF52833">
    <property type="entry name" value="Thioredoxin-like"/>
    <property type="match status" value="1"/>
</dbReference>
<evidence type="ECO:0000256" key="3">
    <source>
        <dbReference type="ARBA" id="ARBA00022448"/>
    </source>
</evidence>
<dbReference type="Pfam" id="PF00462">
    <property type="entry name" value="Glutaredoxin"/>
    <property type="match status" value="1"/>
</dbReference>
<feature type="domain" description="Glutaredoxin" evidence="8">
    <location>
        <begin position="4"/>
        <end position="64"/>
    </location>
</feature>
<keyword evidence="4 7" id="KW-0249">Electron transport</keyword>
<sequence length="85" mass="9136">MAMIEIYTKPTCGFCHMAKRLLAQKGAGFAEVDIAAAPERRAEMVQRANGRGTVPQIFIDGEHVGGCDDLFALDRAGKLDPMLAA</sequence>
<dbReference type="Gene3D" id="3.40.30.10">
    <property type="entry name" value="Glutaredoxin"/>
    <property type="match status" value="1"/>
</dbReference>
<evidence type="ECO:0000313" key="10">
    <source>
        <dbReference type="Proteomes" id="UP000184292"/>
    </source>
</evidence>
<evidence type="ECO:0000256" key="7">
    <source>
        <dbReference type="RuleBase" id="RU364065"/>
    </source>
</evidence>
<name>A0A1M6FUJ1_9RHOB</name>
<dbReference type="PANTHER" id="PTHR45694:SF18">
    <property type="entry name" value="GLUTAREDOXIN-1-RELATED"/>
    <property type="match status" value="1"/>
</dbReference>
<accession>A0A1M6FUJ1</accession>
<dbReference type="InterPro" id="IPR014025">
    <property type="entry name" value="Glutaredoxin_subgr"/>
</dbReference>
<keyword evidence="10" id="KW-1185">Reference proteome</keyword>
<dbReference type="PANTHER" id="PTHR45694">
    <property type="entry name" value="GLUTAREDOXIN 2"/>
    <property type="match status" value="1"/>
</dbReference>
<dbReference type="FunFam" id="3.40.30.10:FF:000018">
    <property type="entry name" value="Glutaredoxin"/>
    <property type="match status" value="1"/>
</dbReference>
<dbReference type="PRINTS" id="PR00160">
    <property type="entry name" value="GLUTAREDOXIN"/>
</dbReference>